<proteinExistence type="predicted"/>
<name>A0A125A9A7_9BURK</name>
<sequence length="70" mass="7574">MAIATERYRHQCRQPLVRVIPHAEDNAPQKATTSQVTLTTAGGVWPSKGLTAVKITRKAVAAIADFVMSL</sequence>
<dbReference type="EMBL" id="LPEQ01000113">
    <property type="protein sequence ID" value="KVV40773.1"/>
    <property type="molecule type" value="Genomic_DNA"/>
</dbReference>
<gene>
    <name evidence="1" type="ORF">WT27_12640</name>
</gene>
<organism evidence="1 2">
    <name type="scientific">Burkholderia territorii</name>
    <dbReference type="NCBI Taxonomy" id="1503055"/>
    <lineage>
        <taxon>Bacteria</taxon>
        <taxon>Pseudomonadati</taxon>
        <taxon>Pseudomonadota</taxon>
        <taxon>Betaproteobacteria</taxon>
        <taxon>Burkholderiales</taxon>
        <taxon>Burkholderiaceae</taxon>
        <taxon>Burkholderia</taxon>
        <taxon>Burkholderia cepacia complex</taxon>
    </lineage>
</organism>
<evidence type="ECO:0000313" key="2">
    <source>
        <dbReference type="Proteomes" id="UP000062317"/>
    </source>
</evidence>
<protein>
    <submittedName>
        <fullName evidence="1">Uncharacterized protein</fullName>
    </submittedName>
</protein>
<accession>A0A125A9A7</accession>
<evidence type="ECO:0000313" key="1">
    <source>
        <dbReference type="EMBL" id="KVV40773.1"/>
    </source>
</evidence>
<comment type="caution">
    <text evidence="1">The sequence shown here is derived from an EMBL/GenBank/DDBJ whole genome shotgun (WGS) entry which is preliminary data.</text>
</comment>
<reference evidence="1 2" key="1">
    <citation type="submission" date="2015-11" db="EMBL/GenBank/DDBJ databases">
        <title>Expanding the genomic diversity of Burkholderia species for the development of highly accurate diagnostics.</title>
        <authorList>
            <person name="Sahl J."/>
            <person name="Keim P."/>
            <person name="Wagner D."/>
        </authorList>
    </citation>
    <scope>NUCLEOTIDE SEQUENCE [LARGE SCALE GENOMIC DNA]</scope>
    <source>
        <strain evidence="1 2">MSMB1301WGS</strain>
    </source>
</reference>
<dbReference type="AlphaFoldDB" id="A0A125A9A7"/>
<dbReference type="Proteomes" id="UP000062317">
    <property type="component" value="Unassembled WGS sequence"/>
</dbReference>
<keyword evidence="2" id="KW-1185">Reference proteome</keyword>